<dbReference type="Pfam" id="PF26200">
    <property type="entry name" value="Rcat_RNF216"/>
    <property type="match status" value="1"/>
</dbReference>
<keyword evidence="6" id="KW-0833">Ubl conjugation pathway</keyword>
<dbReference type="InterPro" id="IPR051628">
    <property type="entry name" value="LUBAC_E3_Ligases"/>
</dbReference>
<evidence type="ECO:0000256" key="1">
    <source>
        <dbReference type="ARBA" id="ARBA00004906"/>
    </source>
</evidence>
<evidence type="ECO:0000259" key="10">
    <source>
        <dbReference type="PROSITE" id="PS51873"/>
    </source>
</evidence>
<dbReference type="OrthoDB" id="10009520at2759"/>
<keyword evidence="9" id="KW-0812">Transmembrane</keyword>
<protein>
    <submittedName>
        <fullName evidence="11">Bgt-5306</fullName>
    </submittedName>
</protein>
<keyword evidence="7" id="KW-0862">Zinc</keyword>
<dbReference type="Gene3D" id="1.20.120.1750">
    <property type="match status" value="1"/>
</dbReference>
<dbReference type="PROSITE" id="PS51873">
    <property type="entry name" value="TRIAD"/>
    <property type="match status" value="1"/>
</dbReference>
<dbReference type="GO" id="GO:0016740">
    <property type="term" value="F:transferase activity"/>
    <property type="evidence" value="ECO:0007669"/>
    <property type="project" value="UniProtKB-KW"/>
</dbReference>
<dbReference type="PANTHER" id="PTHR22770">
    <property type="entry name" value="UBIQUITIN CONJUGATING ENZYME 7 INTERACTING PROTEIN-RELATED"/>
    <property type="match status" value="1"/>
</dbReference>
<feature type="compositionally biased region" description="Polar residues" evidence="8">
    <location>
        <begin position="1"/>
        <end position="11"/>
    </location>
</feature>
<keyword evidence="9" id="KW-1133">Transmembrane helix</keyword>
<organism evidence="11">
    <name type="scientific">Blumeria graminis f. sp. tritici 96224</name>
    <dbReference type="NCBI Taxonomy" id="1268274"/>
    <lineage>
        <taxon>Eukaryota</taxon>
        <taxon>Fungi</taxon>
        <taxon>Dikarya</taxon>
        <taxon>Ascomycota</taxon>
        <taxon>Pezizomycotina</taxon>
        <taxon>Leotiomycetes</taxon>
        <taxon>Erysiphales</taxon>
        <taxon>Erysiphaceae</taxon>
        <taxon>Blumeria</taxon>
    </lineage>
</organism>
<dbReference type="CDD" id="cd20353">
    <property type="entry name" value="Rcat_RBR_RNF216"/>
    <property type="match status" value="1"/>
</dbReference>
<accession>A0A381L7A9</accession>
<feature type="compositionally biased region" description="Polar residues" evidence="8">
    <location>
        <begin position="36"/>
        <end position="46"/>
    </location>
</feature>
<keyword evidence="9" id="KW-0472">Membrane</keyword>
<dbReference type="SUPFAM" id="SSF57850">
    <property type="entry name" value="RING/U-box"/>
    <property type="match status" value="1"/>
</dbReference>
<proteinExistence type="predicted"/>
<keyword evidence="2" id="KW-0808">Transferase</keyword>
<sequence>MGKSAKSQPDFQVSGIFKVSTYGRRRRPNQSSSPSEYLSRQNSSGPWSAKEVSDQPLTRCKKLWPMKEPEETNLRELNDGLVTLAEIFPDVQIEVFREMLLSFGEESRLAVVTEALLRHKAHWVRGRHKKCDLNTQRIQGINQVLPGAYGIVATEDRFRSASYKEAVENLAFQEFDLSQSTIKDILAGANYSYARAHPTLVALLLKSWRFSISSLFTGKKLIHTLDASNHPLVSWLSKEHGSQIPILKSSGCPELDKELLETIIIPTQQKLRARQEQIDYRIARDINRAEVERQNGLIDCECCFSSLSFEELTACDSGHLICTECIKRSLKEAVFGQGWQRYINSDLGSLRCVAATSNECSATVPNVLVRQVLSMDETDKKLIQKLDERLTEETLIKSGLPLIRCPFCCYAEVDELYLPEVQRAWKFKRFGPFPIYIPIAFTLCIVTIPLALAIFILFSFLFYLFLRRSFGQFVVHQFRESVLRIRRSRLSLKFTCQNKYCRQISCLSCHKGWSDIHVCHESSLLSLRTQVELAMSLAVKRTCPCCNTSFVKSSGCNKLTCVCGYQMCYVCRKEISKGEGYRHFCEHFRPKGNQECGECLKCDLYRCEDDELVVKKAKQKAETRWMEKEGSRLGSNKATRKMLEEKWKRDGEVSPFTSRLRAWQKWRIPDWQQVTDTLVGFLVMI</sequence>
<comment type="pathway">
    <text evidence="1">Protein modification; protein ubiquitination.</text>
</comment>
<dbReference type="EMBL" id="UIGY01000057">
    <property type="protein sequence ID" value="SUZ09783.1"/>
    <property type="molecule type" value="Genomic_DNA"/>
</dbReference>
<dbReference type="GO" id="GO:0008270">
    <property type="term" value="F:zinc ion binding"/>
    <property type="evidence" value="ECO:0007669"/>
    <property type="project" value="UniProtKB-KW"/>
</dbReference>
<feature type="transmembrane region" description="Helical" evidence="9">
    <location>
        <begin position="435"/>
        <end position="466"/>
    </location>
</feature>
<dbReference type="InterPro" id="IPR047546">
    <property type="entry name" value="Rcat_RBR_RNF216"/>
</dbReference>
<evidence type="ECO:0000256" key="9">
    <source>
        <dbReference type="SAM" id="Phobius"/>
    </source>
</evidence>
<dbReference type="InterPro" id="IPR047544">
    <property type="entry name" value="RING-HC_RBR_RNF216"/>
</dbReference>
<evidence type="ECO:0000256" key="7">
    <source>
        <dbReference type="ARBA" id="ARBA00022833"/>
    </source>
</evidence>
<dbReference type="CDD" id="cd16630">
    <property type="entry name" value="RING-HC_RBR_RNF216"/>
    <property type="match status" value="1"/>
</dbReference>
<feature type="region of interest" description="Disordered" evidence="8">
    <location>
        <begin position="1"/>
        <end position="54"/>
    </location>
</feature>
<evidence type="ECO:0000256" key="5">
    <source>
        <dbReference type="ARBA" id="ARBA00022771"/>
    </source>
</evidence>
<keyword evidence="3" id="KW-0479">Metal-binding</keyword>
<evidence type="ECO:0000256" key="8">
    <source>
        <dbReference type="SAM" id="MobiDB-lite"/>
    </source>
</evidence>
<gene>
    <name evidence="11" type="ORF">BGT96224V2_LOCUS2933</name>
</gene>
<evidence type="ECO:0000313" key="11">
    <source>
        <dbReference type="EMBL" id="SUZ09783.1"/>
    </source>
</evidence>
<evidence type="ECO:0000256" key="6">
    <source>
        <dbReference type="ARBA" id="ARBA00022786"/>
    </source>
</evidence>
<evidence type="ECO:0000256" key="4">
    <source>
        <dbReference type="ARBA" id="ARBA00022737"/>
    </source>
</evidence>
<keyword evidence="4" id="KW-0677">Repeat</keyword>
<dbReference type="PANTHER" id="PTHR22770:SF42">
    <property type="entry name" value="FINGER PROTEIN (ZIN), PUTATIVE (AFU_ORTHOLOGUE AFUA_4G03910)-RELATED"/>
    <property type="match status" value="1"/>
</dbReference>
<name>A0A381L7A9_BLUGR</name>
<feature type="domain" description="RING-type" evidence="10">
    <location>
        <begin position="296"/>
        <end position="591"/>
    </location>
</feature>
<reference evidence="11" key="1">
    <citation type="submission" date="2018-07" db="EMBL/GenBank/DDBJ databases">
        <authorList>
            <person name="Quirk P.G."/>
            <person name="Krulwich T.A."/>
        </authorList>
    </citation>
    <scope>NUCLEOTIDE SEQUENCE</scope>
    <source>
        <strain evidence="11">96224</strain>
    </source>
</reference>
<evidence type="ECO:0000256" key="3">
    <source>
        <dbReference type="ARBA" id="ARBA00022723"/>
    </source>
</evidence>
<evidence type="ECO:0000256" key="2">
    <source>
        <dbReference type="ARBA" id="ARBA00022679"/>
    </source>
</evidence>
<dbReference type="AlphaFoldDB" id="A0A381L7A9"/>
<keyword evidence="5" id="KW-0863">Zinc-finger</keyword>
<dbReference type="InterPro" id="IPR044066">
    <property type="entry name" value="TRIAD_supradom"/>
</dbReference>
<dbReference type="Pfam" id="PF26191">
    <property type="entry name" value="RING-HC_RBR_RNF216"/>
    <property type="match status" value="1"/>
</dbReference>